<reference evidence="1" key="1">
    <citation type="submission" date="2021-05" db="EMBL/GenBank/DDBJ databases">
        <authorList>
            <person name="Pan Q."/>
            <person name="Jouanno E."/>
            <person name="Zahm M."/>
            <person name="Klopp C."/>
            <person name="Cabau C."/>
            <person name="Louis A."/>
            <person name="Berthelot C."/>
            <person name="Parey E."/>
            <person name="Roest Crollius H."/>
            <person name="Montfort J."/>
            <person name="Robinson-Rechavi M."/>
            <person name="Bouchez O."/>
            <person name="Lampietro C."/>
            <person name="Lopez Roques C."/>
            <person name="Donnadieu C."/>
            <person name="Postlethwait J."/>
            <person name="Bobe J."/>
            <person name="Dillon D."/>
            <person name="Chandos A."/>
            <person name="von Hippel F."/>
            <person name="Guiguen Y."/>
        </authorList>
    </citation>
    <scope>NUCLEOTIDE SEQUENCE</scope>
    <source>
        <strain evidence="1">YG-Jan2019</strain>
    </source>
</reference>
<sequence>MANYCITCLSLSRAAELWLNRMVREEKYLMEGYTVYPAEVVILGKDQKAPLGSLAQMSMSSGEIQKQMSCLVSDDPKGNVLIWDTTHLSLYGGVQLDTCSWW</sequence>
<evidence type="ECO:0000313" key="2">
    <source>
        <dbReference type="Proteomes" id="UP001157502"/>
    </source>
</evidence>
<proteinExistence type="predicted"/>
<gene>
    <name evidence="1" type="ORF">DPEC_G00218780</name>
</gene>
<name>A0ACC2G3J1_DALPE</name>
<accession>A0ACC2G3J1</accession>
<evidence type="ECO:0000313" key="1">
    <source>
        <dbReference type="EMBL" id="KAJ7998075.1"/>
    </source>
</evidence>
<dbReference type="EMBL" id="CM055745">
    <property type="protein sequence ID" value="KAJ7998075.1"/>
    <property type="molecule type" value="Genomic_DNA"/>
</dbReference>
<organism evidence="1 2">
    <name type="scientific">Dallia pectoralis</name>
    <name type="common">Alaska blackfish</name>
    <dbReference type="NCBI Taxonomy" id="75939"/>
    <lineage>
        <taxon>Eukaryota</taxon>
        <taxon>Metazoa</taxon>
        <taxon>Chordata</taxon>
        <taxon>Craniata</taxon>
        <taxon>Vertebrata</taxon>
        <taxon>Euteleostomi</taxon>
        <taxon>Actinopterygii</taxon>
        <taxon>Neopterygii</taxon>
        <taxon>Teleostei</taxon>
        <taxon>Protacanthopterygii</taxon>
        <taxon>Esociformes</taxon>
        <taxon>Umbridae</taxon>
        <taxon>Dallia</taxon>
    </lineage>
</organism>
<comment type="caution">
    <text evidence="1">The sequence shown here is derived from an EMBL/GenBank/DDBJ whole genome shotgun (WGS) entry which is preliminary data.</text>
</comment>
<keyword evidence="2" id="KW-1185">Reference proteome</keyword>
<protein>
    <submittedName>
        <fullName evidence="1">Uncharacterized protein</fullName>
    </submittedName>
</protein>
<dbReference type="Proteomes" id="UP001157502">
    <property type="component" value="Chromosome 18"/>
</dbReference>